<evidence type="ECO:0000259" key="3">
    <source>
        <dbReference type="PROSITE" id="PS51724"/>
    </source>
</evidence>
<gene>
    <name evidence="4" type="ORF">DBZ36_01420</name>
</gene>
<keyword evidence="2" id="KW-0812">Transmembrane</keyword>
<dbReference type="InterPro" id="IPR052026">
    <property type="entry name" value="ExeA_AAA_ATPase_DNA-bind"/>
</dbReference>
<dbReference type="EMBL" id="RAQO01000002">
    <property type="protein sequence ID" value="RKF21341.1"/>
    <property type="molecule type" value="Genomic_DNA"/>
</dbReference>
<dbReference type="InterPro" id="IPR049945">
    <property type="entry name" value="AAA_22"/>
</dbReference>
<dbReference type="PROSITE" id="PS51724">
    <property type="entry name" value="SPOR"/>
    <property type="match status" value="1"/>
</dbReference>
<evidence type="ECO:0000313" key="4">
    <source>
        <dbReference type="EMBL" id="RKF21341.1"/>
    </source>
</evidence>
<keyword evidence="5" id="KW-1185">Reference proteome</keyword>
<evidence type="ECO:0000256" key="1">
    <source>
        <dbReference type="SAM" id="MobiDB-lite"/>
    </source>
</evidence>
<dbReference type="GO" id="GO:0016887">
    <property type="term" value="F:ATP hydrolysis activity"/>
    <property type="evidence" value="ECO:0007669"/>
    <property type="project" value="InterPro"/>
</dbReference>
<accession>A0A420EKU4</accession>
<evidence type="ECO:0000313" key="5">
    <source>
        <dbReference type="Proteomes" id="UP000286482"/>
    </source>
</evidence>
<dbReference type="Gene3D" id="3.30.70.1070">
    <property type="entry name" value="Sporulation related repeat"/>
    <property type="match status" value="1"/>
</dbReference>
<dbReference type="Proteomes" id="UP000286482">
    <property type="component" value="Unassembled WGS sequence"/>
</dbReference>
<dbReference type="SUPFAM" id="SSF52540">
    <property type="entry name" value="P-loop containing nucleoside triphosphate hydrolases"/>
    <property type="match status" value="1"/>
</dbReference>
<organism evidence="4 5">
    <name type="scientific">Alginatibacterium sediminis</name>
    <dbReference type="NCBI Taxonomy" id="2164068"/>
    <lineage>
        <taxon>Bacteria</taxon>
        <taxon>Pseudomonadati</taxon>
        <taxon>Pseudomonadota</taxon>
        <taxon>Gammaproteobacteria</taxon>
        <taxon>Alteromonadales</taxon>
        <taxon>Alteromonadaceae</taxon>
        <taxon>Alginatibacterium</taxon>
    </lineage>
</organism>
<comment type="caution">
    <text evidence="4">The sequence shown here is derived from an EMBL/GenBank/DDBJ whole genome shotgun (WGS) entry which is preliminary data.</text>
</comment>
<dbReference type="Pfam" id="PF05036">
    <property type="entry name" value="SPOR"/>
    <property type="match status" value="1"/>
</dbReference>
<dbReference type="SUPFAM" id="SSF110997">
    <property type="entry name" value="Sporulation related repeat"/>
    <property type="match status" value="1"/>
</dbReference>
<keyword evidence="2" id="KW-0472">Membrane</keyword>
<reference evidence="4 5" key="1">
    <citation type="submission" date="2018-09" db="EMBL/GenBank/DDBJ databases">
        <authorList>
            <person name="Wang Z."/>
        </authorList>
    </citation>
    <scope>NUCLEOTIDE SEQUENCE [LARGE SCALE GENOMIC DNA]</scope>
    <source>
        <strain evidence="4 5">ALS 81</strain>
    </source>
</reference>
<dbReference type="InterPro" id="IPR036680">
    <property type="entry name" value="SPOR-like_sf"/>
</dbReference>
<dbReference type="PANTHER" id="PTHR35894">
    <property type="entry name" value="GENERAL SECRETION PATHWAY PROTEIN A-RELATED"/>
    <property type="match status" value="1"/>
</dbReference>
<keyword evidence="2" id="KW-1133">Transmembrane helix</keyword>
<evidence type="ECO:0000256" key="2">
    <source>
        <dbReference type="SAM" id="Phobius"/>
    </source>
</evidence>
<dbReference type="RefSeq" id="WP_120353145.1">
    <property type="nucleotide sequence ID" value="NZ_RAQO01000002.1"/>
</dbReference>
<feature type="region of interest" description="Disordered" evidence="1">
    <location>
        <begin position="282"/>
        <end position="328"/>
    </location>
</feature>
<feature type="domain" description="SPOR" evidence="3">
    <location>
        <begin position="471"/>
        <end position="548"/>
    </location>
</feature>
<feature type="transmembrane region" description="Helical" evidence="2">
    <location>
        <begin position="242"/>
        <end position="263"/>
    </location>
</feature>
<sequence length="557" mass="60859">MSQLLGDVPFAHLPSQQLLCQRIHSQIRFKSSLVLVGASPGGGKSLIAQELLEQAQFSQHALVSVDADSEDGDFRRALMLQLVAEPLFNQDDPIADSLFRNLDHVDGPQLLVVDNAQNLSADLILELLVLLHSYPTRFSQRLSIVLIGDEEQLFAEAEAVVGQTEIQAIWLSIPPLTAGEVTILARLLFERAGYQAQMENREAIERQLRLARFNPKRVVFFVDQIVNGEVIMSDTPSSKKNLVLLAVAIILIAALAGLLYQMLANTSQLEPQRQAIETIEKDAASNGAPGDTGEKEPVSSPSQAEAEAASETATTELGYGDDNAVLPESGEVKEVRLEDKQEQSGLRIVVQDEVVSRIIEEQNNPQAVETALQTPNTTEESVTAIAETLTETQSAVVSTSELLVSEAKATQTDTTLAVPEEVPEDIKPVVVEEATKPTVVTEPQAIAETTIVSEQKPSATGSSSITHPLMKIDGSRYTLQLIALANEAKAKTFADSQPWAQPVWVYRSNVNPKTPYKVVYGNFDTRQSANDARQRLKNQGIDSLLKQLKQVQFEMQP</sequence>
<protein>
    <recommendedName>
        <fullName evidence="3">SPOR domain-containing protein</fullName>
    </recommendedName>
</protein>
<dbReference type="Pfam" id="PF13401">
    <property type="entry name" value="AAA_22"/>
    <property type="match status" value="1"/>
</dbReference>
<dbReference type="PANTHER" id="PTHR35894:SF1">
    <property type="entry name" value="PHOSPHORIBULOKINASE _ URIDINE KINASE FAMILY"/>
    <property type="match status" value="1"/>
</dbReference>
<dbReference type="Gene3D" id="3.40.50.300">
    <property type="entry name" value="P-loop containing nucleotide triphosphate hydrolases"/>
    <property type="match status" value="1"/>
</dbReference>
<dbReference type="OrthoDB" id="6189127at2"/>
<dbReference type="InterPro" id="IPR007730">
    <property type="entry name" value="SPOR-like_dom"/>
</dbReference>
<feature type="compositionally biased region" description="Low complexity" evidence="1">
    <location>
        <begin position="299"/>
        <end position="316"/>
    </location>
</feature>
<dbReference type="AlphaFoldDB" id="A0A420EKU4"/>
<dbReference type="InterPro" id="IPR027417">
    <property type="entry name" value="P-loop_NTPase"/>
</dbReference>
<dbReference type="GO" id="GO:0042834">
    <property type="term" value="F:peptidoglycan binding"/>
    <property type="evidence" value="ECO:0007669"/>
    <property type="project" value="InterPro"/>
</dbReference>
<proteinExistence type="predicted"/>
<name>A0A420EKU4_9ALTE</name>